<name>A0A3Q1HI28_ANATE</name>
<dbReference type="GO" id="GO:0005886">
    <property type="term" value="C:plasma membrane"/>
    <property type="evidence" value="ECO:0007669"/>
    <property type="project" value="TreeGrafter"/>
</dbReference>
<dbReference type="Ensembl" id="ENSATET00000007181.3">
    <property type="protein sequence ID" value="ENSATEP00000007059.1"/>
    <property type="gene ID" value="ENSATEG00000004984.3"/>
</dbReference>
<evidence type="ECO:0000313" key="5">
    <source>
        <dbReference type="Ensembl" id="ENSATEP00000007059.1"/>
    </source>
</evidence>
<sequence>MSAAFYARLLFFCLQTVVVEAELAQPQNVTLITLNTNYTLSWDWNQSPAESHTVTFTTQYVGKYKLQFKKKSPVWSTVCDKTLIRSCDLTVVSLHYLGIYMLRVRTNMNGSHSSWVQKEFCPDKDAALGPPTNVSLSPAGSDLDVVISDPVNSSNVTMRDHIPTLYYNIVYWERSAGTQTQMLKTSANIVTLPNLKAWTWYCVRVQSCYDFYNKSSSSTSPQCMQTEGNVPWWQIFLYFLGSLVICFLVMLVSLSTSFWCYKTIKTTFYPSSQLPSHLKMYLDSTGSHMPGLLTPDPESELLCDIATVWAEPTVLEIHNPPPESLLSPQSGPDPDNRHSRQDSSSSGDSGVYSTGGSSNLQQPSTSQSCTVAKDFVWGPVDLEQLKMQEIASGLKSQLLVADEGIVDMCV</sequence>
<dbReference type="Gene3D" id="2.60.40.10">
    <property type="entry name" value="Immunoglobulins"/>
    <property type="match status" value="2"/>
</dbReference>
<feature type="compositionally biased region" description="Low complexity" evidence="1">
    <location>
        <begin position="343"/>
        <end position="358"/>
    </location>
</feature>
<dbReference type="Pfam" id="PF09294">
    <property type="entry name" value="Interfer-bind"/>
    <property type="match status" value="1"/>
</dbReference>
<dbReference type="Proteomes" id="UP000265040">
    <property type="component" value="Chromosome 21"/>
</dbReference>
<keyword evidence="2" id="KW-0812">Transmembrane</keyword>
<reference evidence="5" key="3">
    <citation type="submission" date="2025-09" db="UniProtKB">
        <authorList>
            <consortium name="Ensembl"/>
        </authorList>
    </citation>
    <scope>IDENTIFICATION</scope>
</reference>
<feature type="region of interest" description="Disordered" evidence="1">
    <location>
        <begin position="320"/>
        <end position="365"/>
    </location>
</feature>
<dbReference type="InterPro" id="IPR036116">
    <property type="entry name" value="FN3_sf"/>
</dbReference>
<keyword evidence="6" id="KW-1185">Reference proteome</keyword>
<dbReference type="InParanoid" id="A0A3Q1HI28"/>
<dbReference type="PANTHER" id="PTHR20859">
    <property type="entry name" value="INTERFERON/INTERLEUKIN RECEPTOR"/>
    <property type="match status" value="1"/>
</dbReference>
<keyword evidence="3" id="KW-0732">Signal</keyword>
<feature type="chain" id="PRO_5018632698" description="Fibronectin type-III domain-containing protein" evidence="3">
    <location>
        <begin position="22"/>
        <end position="410"/>
    </location>
</feature>
<dbReference type="InterPro" id="IPR013783">
    <property type="entry name" value="Ig-like_fold"/>
</dbReference>
<dbReference type="STRING" id="64144.ENSATEP00000007059"/>
<feature type="domain" description="Fibronectin type-III" evidence="4">
    <location>
        <begin position="130"/>
        <end position="229"/>
    </location>
</feature>
<reference evidence="5" key="1">
    <citation type="submission" date="2021-04" db="EMBL/GenBank/DDBJ databases">
        <authorList>
            <consortium name="Wellcome Sanger Institute Data Sharing"/>
        </authorList>
    </citation>
    <scope>NUCLEOTIDE SEQUENCE [LARGE SCALE GENOMIC DNA]</scope>
</reference>
<dbReference type="SUPFAM" id="SSF49265">
    <property type="entry name" value="Fibronectin type III"/>
    <property type="match status" value="2"/>
</dbReference>
<dbReference type="GeneTree" id="ENSGT00940000158406"/>
<keyword evidence="2" id="KW-1133">Transmembrane helix</keyword>
<dbReference type="PANTHER" id="PTHR20859:SF85">
    <property type="entry name" value="INTERFERON ALPHA_BETA RECEPTOR 1 ISOFORM X1"/>
    <property type="match status" value="1"/>
</dbReference>
<dbReference type="GO" id="GO:0004904">
    <property type="term" value="F:interferon receptor activity"/>
    <property type="evidence" value="ECO:0007669"/>
    <property type="project" value="TreeGrafter"/>
</dbReference>
<dbReference type="GeneID" id="113172619"/>
<evidence type="ECO:0000313" key="6">
    <source>
        <dbReference type="Proteomes" id="UP000265040"/>
    </source>
</evidence>
<dbReference type="SMART" id="SM00060">
    <property type="entry name" value="FN3"/>
    <property type="match status" value="2"/>
</dbReference>
<keyword evidence="2" id="KW-0472">Membrane</keyword>
<protein>
    <recommendedName>
        <fullName evidence="4">Fibronectin type-III domain-containing protein</fullName>
    </recommendedName>
</protein>
<feature type="signal peptide" evidence="3">
    <location>
        <begin position="1"/>
        <end position="21"/>
    </location>
</feature>
<evidence type="ECO:0000259" key="4">
    <source>
        <dbReference type="PROSITE" id="PS50853"/>
    </source>
</evidence>
<dbReference type="InterPro" id="IPR015373">
    <property type="entry name" value="Interferon/interleukin_rcp_dom"/>
</dbReference>
<feature type="transmembrane region" description="Helical" evidence="2">
    <location>
        <begin position="232"/>
        <end position="261"/>
    </location>
</feature>
<dbReference type="InterPro" id="IPR003961">
    <property type="entry name" value="FN3_dom"/>
</dbReference>
<dbReference type="CDD" id="cd00063">
    <property type="entry name" value="FN3"/>
    <property type="match status" value="1"/>
</dbReference>
<dbReference type="OMA" id="YHILYWE"/>
<gene>
    <name evidence="5" type="primary">IL10RB</name>
</gene>
<evidence type="ECO:0000256" key="1">
    <source>
        <dbReference type="SAM" id="MobiDB-lite"/>
    </source>
</evidence>
<dbReference type="AlphaFoldDB" id="A0A3Q1HI28"/>
<reference evidence="5" key="2">
    <citation type="submission" date="2025-08" db="UniProtKB">
        <authorList>
            <consortium name="Ensembl"/>
        </authorList>
    </citation>
    <scope>IDENTIFICATION</scope>
</reference>
<dbReference type="RefSeq" id="XP_026231359.1">
    <property type="nucleotide sequence ID" value="XM_026375574.1"/>
</dbReference>
<organism evidence="5 6">
    <name type="scientific">Anabas testudineus</name>
    <name type="common">Climbing perch</name>
    <name type="synonym">Anthias testudineus</name>
    <dbReference type="NCBI Taxonomy" id="64144"/>
    <lineage>
        <taxon>Eukaryota</taxon>
        <taxon>Metazoa</taxon>
        <taxon>Chordata</taxon>
        <taxon>Craniata</taxon>
        <taxon>Vertebrata</taxon>
        <taxon>Euteleostomi</taxon>
        <taxon>Actinopterygii</taxon>
        <taxon>Neopterygii</taxon>
        <taxon>Teleostei</taxon>
        <taxon>Neoteleostei</taxon>
        <taxon>Acanthomorphata</taxon>
        <taxon>Anabantaria</taxon>
        <taxon>Anabantiformes</taxon>
        <taxon>Anabantoidei</taxon>
        <taxon>Anabantidae</taxon>
        <taxon>Anabas</taxon>
    </lineage>
</organism>
<dbReference type="Pfam" id="PF01108">
    <property type="entry name" value="Tissue_fac"/>
    <property type="match status" value="1"/>
</dbReference>
<dbReference type="InterPro" id="IPR050650">
    <property type="entry name" value="Type-II_Cytokine-TF_Rcpt"/>
</dbReference>
<evidence type="ECO:0000256" key="2">
    <source>
        <dbReference type="SAM" id="Phobius"/>
    </source>
</evidence>
<dbReference type="PROSITE" id="PS50853">
    <property type="entry name" value="FN3"/>
    <property type="match status" value="1"/>
</dbReference>
<proteinExistence type="predicted"/>
<accession>A0A3Q1HI28</accession>
<dbReference type="OrthoDB" id="9944680at2759"/>
<evidence type="ECO:0000256" key="3">
    <source>
        <dbReference type="SAM" id="SignalP"/>
    </source>
</evidence>